<organism evidence="2 3">
    <name type="scientific">Paraburkholderia susongensis</name>
    <dbReference type="NCBI Taxonomy" id="1515439"/>
    <lineage>
        <taxon>Bacteria</taxon>
        <taxon>Pseudomonadati</taxon>
        <taxon>Pseudomonadota</taxon>
        <taxon>Betaproteobacteria</taxon>
        <taxon>Burkholderiales</taxon>
        <taxon>Burkholderiaceae</taxon>
        <taxon>Paraburkholderia</taxon>
    </lineage>
</organism>
<name>A0A1X7LDN1_9BURK</name>
<reference evidence="3" key="1">
    <citation type="submission" date="2017-04" db="EMBL/GenBank/DDBJ databases">
        <authorList>
            <person name="Varghese N."/>
            <person name="Submissions S."/>
        </authorList>
    </citation>
    <scope>NUCLEOTIDE SEQUENCE [LARGE SCALE GENOMIC DNA]</scope>
    <source>
        <strain evidence="3">LMG 29540</strain>
    </source>
</reference>
<feature type="signal peptide" evidence="1">
    <location>
        <begin position="1"/>
        <end position="22"/>
    </location>
</feature>
<dbReference type="OrthoDB" id="8966171at2"/>
<dbReference type="AlphaFoldDB" id="A0A1X7LDN1"/>
<accession>A0A1X7LDN1</accession>
<evidence type="ECO:0000256" key="1">
    <source>
        <dbReference type="SAM" id="SignalP"/>
    </source>
</evidence>
<dbReference type="Proteomes" id="UP000193228">
    <property type="component" value="Unassembled WGS sequence"/>
</dbReference>
<dbReference type="STRING" id="1515439.SAMN06265784_105491"/>
<dbReference type="EMBL" id="FXAT01000005">
    <property type="protein sequence ID" value="SMG51810.1"/>
    <property type="molecule type" value="Genomic_DNA"/>
</dbReference>
<evidence type="ECO:0000313" key="2">
    <source>
        <dbReference type="EMBL" id="SMG51810.1"/>
    </source>
</evidence>
<keyword evidence="1" id="KW-0732">Signal</keyword>
<evidence type="ECO:0000313" key="3">
    <source>
        <dbReference type="Proteomes" id="UP000193228"/>
    </source>
</evidence>
<sequence length="147" mass="15814">MNRLFVSLSFLVVAALPLRSFAATPDATLDAPLVCNESGHQFIADLMNQQLINPKPSHVERNSINAFSPTPNAHLTAFGFRVFAVVGFEKDDPMFRTGDGEPLAQSAYGVVVFGSEDKVQSALTDAGSTAIVHHVAPLITAIFCKRN</sequence>
<feature type="chain" id="PRO_5012688307" evidence="1">
    <location>
        <begin position="23"/>
        <end position="147"/>
    </location>
</feature>
<gene>
    <name evidence="2" type="ORF">SAMN06265784_105491</name>
</gene>
<dbReference type="RefSeq" id="WP_085485776.1">
    <property type="nucleotide sequence ID" value="NZ_FXAT01000005.1"/>
</dbReference>
<protein>
    <submittedName>
        <fullName evidence="2">Uncharacterized protein</fullName>
    </submittedName>
</protein>
<keyword evidence="3" id="KW-1185">Reference proteome</keyword>
<proteinExistence type="predicted"/>